<evidence type="ECO:0000313" key="3">
    <source>
        <dbReference type="Proteomes" id="UP000001861"/>
    </source>
</evidence>
<dbReference type="GeneID" id="9379473"/>
<dbReference type="HOGENOM" id="CLU_3087140_0_0_1"/>
<organism evidence="2 3">
    <name type="scientific">Coprinopsis cinerea (strain Okayama-7 / 130 / ATCC MYA-4618 / FGSC 9003)</name>
    <name type="common">Inky cap fungus</name>
    <name type="synonym">Hormographiella aspergillata</name>
    <dbReference type="NCBI Taxonomy" id="240176"/>
    <lineage>
        <taxon>Eukaryota</taxon>
        <taxon>Fungi</taxon>
        <taxon>Dikarya</taxon>
        <taxon>Basidiomycota</taxon>
        <taxon>Agaricomycotina</taxon>
        <taxon>Agaricomycetes</taxon>
        <taxon>Agaricomycetidae</taxon>
        <taxon>Agaricales</taxon>
        <taxon>Agaricineae</taxon>
        <taxon>Psathyrellaceae</taxon>
        <taxon>Coprinopsis</taxon>
    </lineage>
</organism>
<keyword evidence="3" id="KW-1185">Reference proteome</keyword>
<name>D6RQB9_COPC7</name>
<dbReference type="KEGG" id="cci:CC1G_15659"/>
<evidence type="ECO:0000256" key="1">
    <source>
        <dbReference type="SAM" id="SignalP"/>
    </source>
</evidence>
<sequence>MQFRVRFAILFAAITMAVALPAEDTDALVARQRKCWRRSAAGDGDVEIACEK</sequence>
<dbReference type="AlphaFoldDB" id="D6RQB9"/>
<dbReference type="EMBL" id="AACS02000011">
    <property type="protein sequence ID" value="EFI26735.1"/>
    <property type="molecule type" value="Genomic_DNA"/>
</dbReference>
<comment type="caution">
    <text evidence="2">The sequence shown here is derived from an EMBL/GenBank/DDBJ whole genome shotgun (WGS) entry which is preliminary data.</text>
</comment>
<gene>
    <name evidence="2" type="ORF">CC1G_15659</name>
</gene>
<protein>
    <submittedName>
        <fullName evidence="2">Uncharacterized protein</fullName>
    </submittedName>
</protein>
<reference evidence="2 3" key="1">
    <citation type="journal article" date="2010" name="Proc. Natl. Acad. Sci. U.S.A.">
        <title>Insights into evolution of multicellular fungi from the assembled chromosomes of the mushroom Coprinopsis cinerea (Coprinus cinereus).</title>
        <authorList>
            <person name="Stajich J.E."/>
            <person name="Wilke S.K."/>
            <person name="Ahren D."/>
            <person name="Au C.H."/>
            <person name="Birren B.W."/>
            <person name="Borodovsky M."/>
            <person name="Burns C."/>
            <person name="Canback B."/>
            <person name="Casselton L.A."/>
            <person name="Cheng C.K."/>
            <person name="Deng J."/>
            <person name="Dietrich F.S."/>
            <person name="Fargo D.C."/>
            <person name="Farman M.L."/>
            <person name="Gathman A.C."/>
            <person name="Goldberg J."/>
            <person name="Guigo R."/>
            <person name="Hoegger P.J."/>
            <person name="Hooker J.B."/>
            <person name="Huggins A."/>
            <person name="James T.Y."/>
            <person name="Kamada T."/>
            <person name="Kilaru S."/>
            <person name="Kodira C."/>
            <person name="Kues U."/>
            <person name="Kupfer D."/>
            <person name="Kwan H.S."/>
            <person name="Lomsadze A."/>
            <person name="Li W."/>
            <person name="Lilly W.W."/>
            <person name="Ma L.J."/>
            <person name="Mackey A.J."/>
            <person name="Manning G."/>
            <person name="Martin F."/>
            <person name="Muraguchi H."/>
            <person name="Natvig D.O."/>
            <person name="Palmerini H."/>
            <person name="Ramesh M.A."/>
            <person name="Rehmeyer C.J."/>
            <person name="Roe B.A."/>
            <person name="Shenoy N."/>
            <person name="Stanke M."/>
            <person name="Ter-Hovhannisyan V."/>
            <person name="Tunlid A."/>
            <person name="Velagapudi R."/>
            <person name="Vision T.J."/>
            <person name="Zeng Q."/>
            <person name="Zolan M.E."/>
            <person name="Pukkila P.J."/>
        </authorList>
    </citation>
    <scope>NUCLEOTIDE SEQUENCE [LARGE SCALE GENOMIC DNA]</scope>
    <source>
        <strain evidence="3">Okayama-7 / 130 / ATCC MYA-4618 / FGSC 9003</strain>
    </source>
</reference>
<proteinExistence type="predicted"/>
<feature type="chain" id="PRO_5003087502" evidence="1">
    <location>
        <begin position="20"/>
        <end position="52"/>
    </location>
</feature>
<dbReference type="InParanoid" id="D6RQB9"/>
<dbReference type="RefSeq" id="XP_002910229.1">
    <property type="nucleotide sequence ID" value="XM_002910183.1"/>
</dbReference>
<keyword evidence="1" id="KW-0732">Signal</keyword>
<accession>D6RQB9</accession>
<evidence type="ECO:0000313" key="2">
    <source>
        <dbReference type="EMBL" id="EFI26735.1"/>
    </source>
</evidence>
<dbReference type="Proteomes" id="UP000001861">
    <property type="component" value="Unassembled WGS sequence"/>
</dbReference>
<dbReference type="VEuPathDB" id="FungiDB:CC1G_15659"/>
<feature type="signal peptide" evidence="1">
    <location>
        <begin position="1"/>
        <end position="19"/>
    </location>
</feature>